<dbReference type="KEGG" id="bcai:K788_0002074"/>
<evidence type="ECO:0000313" key="5">
    <source>
        <dbReference type="Proteomes" id="UP000019146"/>
    </source>
</evidence>
<dbReference type="InterPro" id="IPR003313">
    <property type="entry name" value="AraC-bd"/>
</dbReference>
<dbReference type="Gene3D" id="2.60.120.10">
    <property type="entry name" value="Jelly Rolls"/>
    <property type="match status" value="2"/>
</dbReference>
<evidence type="ECO:0000313" key="4">
    <source>
        <dbReference type="EMBL" id="ALL71099.1"/>
    </source>
</evidence>
<organism evidence="4 5">
    <name type="scientific">Paraburkholderia caribensis MBA4</name>
    <dbReference type="NCBI Taxonomy" id="1323664"/>
    <lineage>
        <taxon>Bacteria</taxon>
        <taxon>Pseudomonadati</taxon>
        <taxon>Pseudomonadota</taxon>
        <taxon>Betaproteobacteria</taxon>
        <taxon>Burkholderiales</taxon>
        <taxon>Burkholderiaceae</taxon>
        <taxon>Paraburkholderia</taxon>
    </lineage>
</organism>
<sequence>MHDLRREFGPAQASFVDQTGQRPRDNHYWAPVIVSREQIDAEVERLAALPKPADGRRQSLIVHPSARAGSPGLAPGIQVSLQVLLPGESTEPMRHNATEVNFCIRGGGSTRVAGRTIAFRQYDVWNHPAFVAFAHTNDTDDIQVRLVYSNTPLLQHMEVYVPEFGVELEVPTQTLTAHASDDPKRRSPFGTFPIGEDGGLLMPYETLINPQVVESRPLHFSWEQVKAELDKLEALGSDYVGRRLYMMYNPVTGRTNGITPNFFATMTIRPPKIVDRPHRHVSAAINYYFSGSGYSMVAGNRYEWKAGDLMLSAPGWAVHNHASYDDYVYELTIQDQPLNIYMQSLLWQESMKEAPALLGTQTGFSTNRTNAAKAA</sequence>
<proteinExistence type="predicted"/>
<keyword evidence="4" id="KW-0614">Plasmid</keyword>
<dbReference type="SUPFAM" id="SSF51182">
    <property type="entry name" value="RmlC-like cupins"/>
    <property type="match status" value="1"/>
</dbReference>
<dbReference type="Proteomes" id="UP000019146">
    <property type="component" value="Plasmid unnamed"/>
</dbReference>
<dbReference type="AlphaFoldDB" id="A0A0P0RPZ7"/>
<dbReference type="GO" id="GO:0051213">
    <property type="term" value="F:dioxygenase activity"/>
    <property type="evidence" value="ECO:0007669"/>
    <property type="project" value="UniProtKB-KW"/>
</dbReference>
<keyword evidence="4" id="KW-0223">Dioxygenase</keyword>
<gene>
    <name evidence="4" type="ORF">K788_0002074</name>
</gene>
<feature type="region of interest" description="Disordered" evidence="2">
    <location>
        <begin position="1"/>
        <end position="22"/>
    </location>
</feature>
<accession>A0A0P0RPZ7</accession>
<dbReference type="PANTHER" id="PTHR41517:SF1">
    <property type="entry name" value="CUPIN"/>
    <property type="match status" value="1"/>
</dbReference>
<dbReference type="GO" id="GO:0003677">
    <property type="term" value="F:DNA binding"/>
    <property type="evidence" value="ECO:0007669"/>
    <property type="project" value="UniProtKB-KW"/>
</dbReference>
<dbReference type="GeneID" id="69974496"/>
<evidence type="ECO:0000256" key="1">
    <source>
        <dbReference type="ARBA" id="ARBA00023125"/>
    </source>
</evidence>
<keyword evidence="1" id="KW-0238">DNA-binding</keyword>
<dbReference type="Pfam" id="PF02311">
    <property type="entry name" value="AraC_binding"/>
    <property type="match status" value="1"/>
</dbReference>
<dbReference type="InterPro" id="IPR011051">
    <property type="entry name" value="RmlC_Cupin_sf"/>
</dbReference>
<dbReference type="GO" id="GO:0006355">
    <property type="term" value="P:regulation of DNA-templated transcription"/>
    <property type="evidence" value="ECO:0007669"/>
    <property type="project" value="InterPro"/>
</dbReference>
<dbReference type="EMBL" id="CP012748">
    <property type="protein sequence ID" value="ALL71099.1"/>
    <property type="molecule type" value="Genomic_DNA"/>
</dbReference>
<reference evidence="4 5" key="1">
    <citation type="journal article" date="2014" name="Genome Announc.">
        <title>Draft Genome Sequence of the Haloacid-Degrading Burkholderia caribensis Strain MBA4.</title>
        <authorList>
            <person name="Pan Y."/>
            <person name="Kong K.F."/>
            <person name="Tsang J.S."/>
        </authorList>
    </citation>
    <scope>NUCLEOTIDE SEQUENCE [LARGE SCALE GENOMIC DNA]</scope>
    <source>
        <strain evidence="4 5">MBA4</strain>
        <plasmid evidence="5">Plasmid</plasmid>
    </source>
</reference>
<feature type="domain" description="AraC-type arabinose-binding/dimerisation" evidence="3">
    <location>
        <begin position="276"/>
        <end position="354"/>
    </location>
</feature>
<protein>
    <submittedName>
        <fullName evidence="4">Gentisate 1,2-dioxygenase</fullName>
    </submittedName>
</protein>
<dbReference type="PANTHER" id="PTHR41517">
    <property type="entry name" value="1,2-DIOXYGENASE PROTEIN-RELATED"/>
    <property type="match status" value="1"/>
</dbReference>
<dbReference type="InterPro" id="IPR014710">
    <property type="entry name" value="RmlC-like_jellyroll"/>
</dbReference>
<keyword evidence="4" id="KW-0560">Oxidoreductase</keyword>
<dbReference type="InterPro" id="IPR047183">
    <property type="entry name" value="GDO-like"/>
</dbReference>
<evidence type="ECO:0000259" key="3">
    <source>
        <dbReference type="Pfam" id="PF02311"/>
    </source>
</evidence>
<evidence type="ECO:0000256" key="2">
    <source>
        <dbReference type="SAM" id="MobiDB-lite"/>
    </source>
</evidence>
<name>A0A0P0RPZ7_9BURK</name>
<geneLocation type="plasmid" evidence="5"/>
<dbReference type="RefSeq" id="WP_035992964.1">
    <property type="nucleotide sequence ID" value="NZ_CP012748.1"/>
</dbReference>